<dbReference type="Proteomes" id="UP001159363">
    <property type="component" value="Chromosome 4"/>
</dbReference>
<evidence type="ECO:0000313" key="3">
    <source>
        <dbReference type="EMBL" id="KAJ8883037.1"/>
    </source>
</evidence>
<organism evidence="3 4">
    <name type="scientific">Dryococelus australis</name>
    <dbReference type="NCBI Taxonomy" id="614101"/>
    <lineage>
        <taxon>Eukaryota</taxon>
        <taxon>Metazoa</taxon>
        <taxon>Ecdysozoa</taxon>
        <taxon>Arthropoda</taxon>
        <taxon>Hexapoda</taxon>
        <taxon>Insecta</taxon>
        <taxon>Pterygota</taxon>
        <taxon>Neoptera</taxon>
        <taxon>Polyneoptera</taxon>
        <taxon>Phasmatodea</taxon>
        <taxon>Verophasmatodea</taxon>
        <taxon>Anareolatae</taxon>
        <taxon>Phasmatidae</taxon>
        <taxon>Eurycanthinae</taxon>
        <taxon>Dryococelus</taxon>
    </lineage>
</organism>
<feature type="coiled-coil region" evidence="1">
    <location>
        <begin position="422"/>
        <end position="449"/>
    </location>
</feature>
<sequence>MAFLMRRETEWKYHEAALCKRGGVYGVEREIVLSGEVAGPRRRPAHAQAVPAFKASLSGGLQRGSGASWDCPIHTFKSPALDDVGTLRNRIVAGCGTIRKFPGIHQRIRMSMQRRVDVCTLCCLSLLVLKLRKKRQSTVASRRFGNCVCIAETSLCDIAKVSIHIVGLATSCKPGRHEKRHHRANARLPCNGSPHATGLEYDSRSYLRACTCLKEREYYVKGRRFLGGRDSYVRPAAQDSLSNAKARSVLAAQVSVIQTPVTGTSRPTLRDSQNPLAKWLERNFSYHSPTQSCRLGEWRTRGDSLFADGQLVRPADELVLADQNLLGQLTSPTRAAARLLCIGGFEWRLVPSACDVRQLGDTGVGSVRWPAASAIFGFEEPVAGSSNSSPHIGLVDRDGCPTPCCLNVQIMALIGQVIQTLRTSLRSGMEELRAQCQESRERYGRHQHALLAPHRAYAQDVQCFRRNTVLCKLDPQQKGRSSASSRSNEYPGIVSGGRGRRAPRRSDPGWRPGAGVLVFLAVGCMWVPAFRRPLKCCTLHGPHTRRGSARPNKIRPFTLPPPLTQATYTNRPVGVNWSVTLLPFPLLYLHSP</sequence>
<proteinExistence type="predicted"/>
<evidence type="ECO:0000256" key="1">
    <source>
        <dbReference type="SAM" id="Coils"/>
    </source>
</evidence>
<keyword evidence="1" id="KW-0175">Coiled coil</keyword>
<keyword evidence="4" id="KW-1185">Reference proteome</keyword>
<name>A0ABQ9HFD6_9NEOP</name>
<gene>
    <name evidence="3" type="ORF">PR048_014876</name>
</gene>
<reference evidence="3 4" key="1">
    <citation type="submission" date="2023-02" db="EMBL/GenBank/DDBJ databases">
        <title>LHISI_Scaffold_Assembly.</title>
        <authorList>
            <person name="Stuart O.P."/>
            <person name="Cleave R."/>
            <person name="Magrath M.J.L."/>
            <person name="Mikheyev A.S."/>
        </authorList>
    </citation>
    <scope>NUCLEOTIDE SEQUENCE [LARGE SCALE GENOMIC DNA]</scope>
    <source>
        <strain evidence="3">Daus_M_001</strain>
        <tissue evidence="3">Leg muscle</tissue>
    </source>
</reference>
<feature type="compositionally biased region" description="Polar residues" evidence="2">
    <location>
        <begin position="478"/>
        <end position="488"/>
    </location>
</feature>
<evidence type="ECO:0000313" key="4">
    <source>
        <dbReference type="Proteomes" id="UP001159363"/>
    </source>
</evidence>
<dbReference type="EMBL" id="JARBHB010000005">
    <property type="protein sequence ID" value="KAJ8883037.1"/>
    <property type="molecule type" value="Genomic_DNA"/>
</dbReference>
<feature type="region of interest" description="Disordered" evidence="2">
    <location>
        <begin position="475"/>
        <end position="507"/>
    </location>
</feature>
<comment type="caution">
    <text evidence="3">The sequence shown here is derived from an EMBL/GenBank/DDBJ whole genome shotgun (WGS) entry which is preliminary data.</text>
</comment>
<accession>A0ABQ9HFD6</accession>
<protein>
    <submittedName>
        <fullName evidence="3">Uncharacterized protein</fullName>
    </submittedName>
</protein>
<evidence type="ECO:0000256" key="2">
    <source>
        <dbReference type="SAM" id="MobiDB-lite"/>
    </source>
</evidence>